<reference evidence="11 12" key="1">
    <citation type="submission" date="2019-12" db="EMBL/GenBank/DDBJ databases">
        <title>Whole-genome analyses of novel actinobacteria.</title>
        <authorList>
            <person name="Sahin N."/>
            <person name="Saygin H."/>
        </authorList>
    </citation>
    <scope>NUCLEOTIDE SEQUENCE [LARGE SCALE GENOMIC DNA]</scope>
    <source>
        <strain evidence="11 12">KC615</strain>
    </source>
</reference>
<dbReference type="HAMAP" id="MF_01895">
    <property type="entry name" value="RNase_R"/>
    <property type="match status" value="1"/>
</dbReference>
<dbReference type="Gene3D" id="2.40.50.140">
    <property type="entry name" value="Nucleic acid-binding proteins"/>
    <property type="match status" value="3"/>
</dbReference>
<comment type="caution">
    <text evidence="11">The sequence shown here is derived from an EMBL/GenBank/DDBJ whole genome shotgun (WGS) entry which is preliminary data.</text>
</comment>
<dbReference type="AlphaFoldDB" id="A0A6I4W0Z2"/>
<evidence type="ECO:0000256" key="8">
    <source>
        <dbReference type="HAMAP-Rule" id="MF_01895"/>
    </source>
</evidence>
<name>A0A6I4W0Z2_9BACL</name>
<keyword evidence="5 8" id="KW-0378">Hydrolase</keyword>
<dbReference type="GO" id="GO:0006402">
    <property type="term" value="P:mRNA catabolic process"/>
    <property type="evidence" value="ECO:0007669"/>
    <property type="project" value="TreeGrafter"/>
</dbReference>
<dbReference type="Pfam" id="PF00575">
    <property type="entry name" value="S1"/>
    <property type="match status" value="1"/>
</dbReference>
<dbReference type="InterPro" id="IPR013223">
    <property type="entry name" value="RNase_B_OB_dom"/>
</dbReference>
<dbReference type="InterPro" id="IPR001900">
    <property type="entry name" value="RNase_II/R"/>
</dbReference>
<sequence length="774" mass="88523">MLTTQKLLQFLNQEAYKPLTFPEIMEALDLKAHETELKSLLQELEESGQVVKTKKNSYGTPDRMNLVRGKVQGNAKGFAFVIADKRDLKDIYIHSSDMNSAMDGDIVLVRIFQKKKQDRRPEGEIIRIVKRGRSQVVGVFRAINEHFGFVVPDDRRLPADIFIPAEHRMGAENGQKVVVKLSHFPSDRNSAEGEIIEIIGNKNDPGVDIVSIIRKHGLPENFPPEVEAEAEAISEMICDQDLIGRHDLRERVMVTIDGEDAKDLDDAVSVEPLSNGNTRLGVHIADVGYYVKEGSALDREAYERGCSVYLVDRVIPMLPKRLSNGICSLNPQVDRLTMTCDMEIDARGEIVQYDIYPSVICTNERMTYNNVQKILEEHDAELIERYKPLIPHFELMGQLAERLRAKRTRRGAVDFNFTEAKIVVDESGKPIDIVKRPRSIAERLIEEFMLSANETVAEHYNRLEVPFVYRIHENPDAEKLQSFFQFVTTFGYRMKGKADKVKPRALQDLLLKISGRPEETVISTVMLRSMKQAKYSTENAGHFGLAANFYSHFTSPIRRYPDLLIHRVMREIYNEGSLSPDRMEQLQLFLSDASEQSSVRERVAVDAERETDDLKQAEYMTEHVGEEYDGTISGVTSFGIFVELENTIEGLVHVSFLNDDYYRYEEKYYCLIGERTGRILRIGDKVKIKVSGVNMEERKIDFELLEHTPQDIPLPTTQKEQKKKKPVRKKPTNKSTLRKPKSSGTKKEANKTVDSPSSPRKRRRKRKPRKTGVN</sequence>
<feature type="compositionally biased region" description="Basic residues" evidence="9">
    <location>
        <begin position="759"/>
        <end position="774"/>
    </location>
</feature>
<dbReference type="NCBIfam" id="TIGR02063">
    <property type="entry name" value="RNase_R"/>
    <property type="match status" value="1"/>
</dbReference>
<dbReference type="Pfam" id="PF17876">
    <property type="entry name" value="CSD2"/>
    <property type="match status" value="1"/>
</dbReference>
<comment type="subcellular location">
    <subcellularLocation>
        <location evidence="2 8">Cytoplasm</location>
    </subcellularLocation>
</comment>
<keyword evidence="7 8" id="KW-0694">RNA-binding</keyword>
<keyword evidence="3 8" id="KW-0963">Cytoplasm</keyword>
<dbReference type="GO" id="GO:0005829">
    <property type="term" value="C:cytosol"/>
    <property type="evidence" value="ECO:0007669"/>
    <property type="project" value="TreeGrafter"/>
</dbReference>
<protein>
    <recommendedName>
        <fullName evidence="8">Ribonuclease R</fullName>
        <shortName evidence="8">RNase R</shortName>
        <ecNumber evidence="8">3.1.13.1</ecNumber>
    </recommendedName>
</protein>
<dbReference type="EMBL" id="WUUL01000017">
    <property type="protein sequence ID" value="MXQ55666.1"/>
    <property type="molecule type" value="Genomic_DNA"/>
</dbReference>
<evidence type="ECO:0000256" key="5">
    <source>
        <dbReference type="ARBA" id="ARBA00022801"/>
    </source>
</evidence>
<evidence type="ECO:0000256" key="7">
    <source>
        <dbReference type="ARBA" id="ARBA00022884"/>
    </source>
</evidence>
<dbReference type="InterPro" id="IPR003029">
    <property type="entry name" value="S1_domain"/>
</dbReference>
<dbReference type="RefSeq" id="WP_160803019.1">
    <property type="nucleotide sequence ID" value="NZ_WUUL01000017.1"/>
</dbReference>
<evidence type="ECO:0000259" key="10">
    <source>
        <dbReference type="PROSITE" id="PS50126"/>
    </source>
</evidence>
<dbReference type="SMART" id="SM00316">
    <property type="entry name" value="S1"/>
    <property type="match status" value="2"/>
</dbReference>
<dbReference type="SMART" id="SM00955">
    <property type="entry name" value="RNB"/>
    <property type="match status" value="1"/>
</dbReference>
<dbReference type="PANTHER" id="PTHR23355">
    <property type="entry name" value="RIBONUCLEASE"/>
    <property type="match status" value="1"/>
</dbReference>
<dbReference type="InterPro" id="IPR012340">
    <property type="entry name" value="NA-bd_OB-fold"/>
</dbReference>
<dbReference type="InterPro" id="IPR040476">
    <property type="entry name" value="CSD2"/>
</dbReference>
<evidence type="ECO:0000313" key="12">
    <source>
        <dbReference type="Proteomes" id="UP000430692"/>
    </source>
</evidence>
<gene>
    <name evidence="8 11" type="primary">rnr</name>
    <name evidence="11" type="ORF">GSM42_18445</name>
</gene>
<evidence type="ECO:0000256" key="6">
    <source>
        <dbReference type="ARBA" id="ARBA00022839"/>
    </source>
</evidence>
<evidence type="ECO:0000256" key="9">
    <source>
        <dbReference type="SAM" id="MobiDB-lite"/>
    </source>
</evidence>
<comment type="similarity">
    <text evidence="8">Belongs to the RNR ribonuclease family. RNase R subfamily.</text>
</comment>
<keyword evidence="12" id="KW-1185">Reference proteome</keyword>
<accession>A0A6I4W0Z2</accession>
<dbReference type="PROSITE" id="PS50126">
    <property type="entry name" value="S1"/>
    <property type="match status" value="1"/>
</dbReference>
<feature type="region of interest" description="Disordered" evidence="9">
    <location>
        <begin position="711"/>
        <end position="774"/>
    </location>
</feature>
<keyword evidence="4 8" id="KW-0540">Nuclease</keyword>
<dbReference type="PROSITE" id="PS01175">
    <property type="entry name" value="RIBONUCLEASE_II"/>
    <property type="match status" value="1"/>
</dbReference>
<evidence type="ECO:0000313" key="11">
    <source>
        <dbReference type="EMBL" id="MXQ55666.1"/>
    </source>
</evidence>
<organism evidence="11 12">
    <name type="scientific">Shimazuella alba</name>
    <dbReference type="NCBI Taxonomy" id="2690964"/>
    <lineage>
        <taxon>Bacteria</taxon>
        <taxon>Bacillati</taxon>
        <taxon>Bacillota</taxon>
        <taxon>Bacilli</taxon>
        <taxon>Bacillales</taxon>
        <taxon>Thermoactinomycetaceae</taxon>
        <taxon>Shimazuella</taxon>
    </lineage>
</organism>
<evidence type="ECO:0000256" key="3">
    <source>
        <dbReference type="ARBA" id="ARBA00022490"/>
    </source>
</evidence>
<dbReference type="Pfam" id="PF00773">
    <property type="entry name" value="RNB"/>
    <property type="match status" value="1"/>
</dbReference>
<dbReference type="GO" id="GO:0003723">
    <property type="term" value="F:RNA binding"/>
    <property type="evidence" value="ECO:0007669"/>
    <property type="project" value="UniProtKB-UniRule"/>
</dbReference>
<dbReference type="PANTHER" id="PTHR23355:SF9">
    <property type="entry name" value="DIS3-LIKE EXONUCLEASE 2"/>
    <property type="match status" value="1"/>
</dbReference>
<dbReference type="NCBIfam" id="TIGR00358">
    <property type="entry name" value="3_prime_RNase"/>
    <property type="match status" value="1"/>
</dbReference>
<keyword evidence="6 8" id="KW-0269">Exonuclease</keyword>
<comment type="catalytic activity">
    <reaction evidence="1 8">
        <text>Exonucleolytic cleavage in the 3'- to 5'-direction to yield nucleoside 5'-phosphates.</text>
        <dbReference type="EC" id="3.1.13.1"/>
    </reaction>
</comment>
<dbReference type="InterPro" id="IPR011805">
    <property type="entry name" value="RNase_R"/>
</dbReference>
<evidence type="ECO:0000256" key="2">
    <source>
        <dbReference type="ARBA" id="ARBA00004496"/>
    </source>
</evidence>
<proteinExistence type="inferred from homology"/>
<evidence type="ECO:0000256" key="4">
    <source>
        <dbReference type="ARBA" id="ARBA00022722"/>
    </source>
</evidence>
<dbReference type="InterPro" id="IPR011129">
    <property type="entry name" value="CSD"/>
</dbReference>
<dbReference type="Pfam" id="PF08206">
    <property type="entry name" value="OB_RNB"/>
    <property type="match status" value="1"/>
</dbReference>
<dbReference type="CDD" id="cd04471">
    <property type="entry name" value="S1_RNase_R"/>
    <property type="match status" value="1"/>
</dbReference>
<feature type="compositionally biased region" description="Basic residues" evidence="9">
    <location>
        <begin position="721"/>
        <end position="741"/>
    </location>
</feature>
<comment type="function">
    <text evidence="8">3'-5' exoribonuclease that releases 5'-nucleoside monophosphates and is involved in maturation of structured RNAs.</text>
</comment>
<dbReference type="InterPro" id="IPR022966">
    <property type="entry name" value="RNase_II/R_CS"/>
</dbReference>
<dbReference type="InterPro" id="IPR004476">
    <property type="entry name" value="RNase_II/RNase_R"/>
</dbReference>
<dbReference type="Proteomes" id="UP000430692">
    <property type="component" value="Unassembled WGS sequence"/>
</dbReference>
<dbReference type="SUPFAM" id="SSF50249">
    <property type="entry name" value="Nucleic acid-binding proteins"/>
    <property type="match status" value="4"/>
</dbReference>
<feature type="domain" description="S1 motif" evidence="10">
    <location>
        <begin position="625"/>
        <end position="705"/>
    </location>
</feature>
<dbReference type="GO" id="GO:0008859">
    <property type="term" value="F:exoribonuclease II activity"/>
    <property type="evidence" value="ECO:0007669"/>
    <property type="project" value="UniProtKB-UniRule"/>
</dbReference>
<dbReference type="InterPro" id="IPR050180">
    <property type="entry name" value="RNR_Ribonuclease"/>
</dbReference>
<dbReference type="SMART" id="SM00357">
    <property type="entry name" value="CSP"/>
    <property type="match status" value="2"/>
</dbReference>
<dbReference type="EC" id="3.1.13.1" evidence="8"/>
<evidence type="ECO:0000256" key="1">
    <source>
        <dbReference type="ARBA" id="ARBA00001849"/>
    </source>
</evidence>